<name>A0A3M0CRX2_9PROT</name>
<evidence type="ECO:0000256" key="1">
    <source>
        <dbReference type="ARBA" id="ARBA00023002"/>
    </source>
</evidence>
<dbReference type="Pfam" id="PF16884">
    <property type="entry name" value="ADH_N_2"/>
    <property type="match status" value="1"/>
</dbReference>
<dbReference type="InterPro" id="IPR011032">
    <property type="entry name" value="GroES-like_sf"/>
</dbReference>
<dbReference type="RefSeq" id="WP_121937445.1">
    <property type="nucleotide sequence ID" value="NZ_REFR01000009.1"/>
</dbReference>
<dbReference type="InterPro" id="IPR041694">
    <property type="entry name" value="ADH_N_2"/>
</dbReference>
<dbReference type="Gene3D" id="3.90.180.10">
    <property type="entry name" value="Medium-chain alcohol dehydrogenases, catalytic domain"/>
    <property type="match status" value="1"/>
</dbReference>
<comment type="caution">
    <text evidence="3">The sequence shown here is derived from an EMBL/GenBank/DDBJ whole genome shotgun (WGS) entry which is preliminary data.</text>
</comment>
<dbReference type="InterPro" id="IPR036291">
    <property type="entry name" value="NAD(P)-bd_dom_sf"/>
</dbReference>
<dbReference type="Gene3D" id="3.40.50.720">
    <property type="entry name" value="NAD(P)-binding Rossmann-like Domain"/>
    <property type="match status" value="1"/>
</dbReference>
<feature type="domain" description="Enoyl reductase (ER)" evidence="2">
    <location>
        <begin position="15"/>
        <end position="328"/>
    </location>
</feature>
<dbReference type="CDD" id="cd05288">
    <property type="entry name" value="PGDH"/>
    <property type="match status" value="1"/>
</dbReference>
<proteinExistence type="predicted"/>
<dbReference type="EMBL" id="REFR01000009">
    <property type="protein sequence ID" value="RMB12258.1"/>
    <property type="molecule type" value="Genomic_DNA"/>
</dbReference>
<organism evidence="3 4">
    <name type="scientific">Eilatimonas milleporae</name>
    <dbReference type="NCBI Taxonomy" id="911205"/>
    <lineage>
        <taxon>Bacteria</taxon>
        <taxon>Pseudomonadati</taxon>
        <taxon>Pseudomonadota</taxon>
        <taxon>Alphaproteobacteria</taxon>
        <taxon>Kordiimonadales</taxon>
        <taxon>Kordiimonadaceae</taxon>
        <taxon>Eilatimonas</taxon>
    </lineage>
</organism>
<reference evidence="3 4" key="1">
    <citation type="submission" date="2018-10" db="EMBL/GenBank/DDBJ databases">
        <title>Genomic Encyclopedia of Archaeal and Bacterial Type Strains, Phase II (KMG-II): from individual species to whole genera.</title>
        <authorList>
            <person name="Goeker M."/>
        </authorList>
    </citation>
    <scope>NUCLEOTIDE SEQUENCE [LARGE SCALE GENOMIC DNA]</scope>
    <source>
        <strain evidence="3 4">DSM 25217</strain>
    </source>
</reference>
<dbReference type="OrthoDB" id="9805663at2"/>
<dbReference type="AlphaFoldDB" id="A0A3M0CRX2"/>
<dbReference type="Proteomes" id="UP000271227">
    <property type="component" value="Unassembled WGS sequence"/>
</dbReference>
<sequence>MPENQAVILKKRCAGVPAVTDFDLRTVPTPDPADGEILVENIYLSLDPYLRGRIAGRHISGAIAVGDTMPGETVARVIGSNSDACPVGSLVTGHGGWQRYAALAADAVKPVNSHGLAESLTLGVLGMPGLTAYAGMTRLAEMKKGDTVLVSAASGPVGSTVGQVARLNGCRVIGIAGGADKCAWVTDKAGFDACIDYKAEAVRDRLAALAPDGIDIYFDNVGGDILQAAMEHMAVGARVVLCGLMAQYNAEDTPPGPNPGLIIKARATVRGLVVYDHWDLAEDAAAAIAGWIRQGQFACLEDVTDGLENAADAFVRLMSGGNFGKALVKIGA</sequence>
<dbReference type="FunFam" id="3.40.50.720:FF:000121">
    <property type="entry name" value="Prostaglandin reductase 2"/>
    <property type="match status" value="1"/>
</dbReference>
<dbReference type="PANTHER" id="PTHR43205:SF7">
    <property type="entry name" value="PROSTAGLANDIN REDUCTASE 1"/>
    <property type="match status" value="1"/>
</dbReference>
<accession>A0A3M0CRX2</accession>
<dbReference type="GO" id="GO:0016628">
    <property type="term" value="F:oxidoreductase activity, acting on the CH-CH group of donors, NAD or NADP as acceptor"/>
    <property type="evidence" value="ECO:0007669"/>
    <property type="project" value="InterPro"/>
</dbReference>
<dbReference type="SMART" id="SM00829">
    <property type="entry name" value="PKS_ER"/>
    <property type="match status" value="1"/>
</dbReference>
<dbReference type="Pfam" id="PF00107">
    <property type="entry name" value="ADH_zinc_N"/>
    <property type="match status" value="1"/>
</dbReference>
<dbReference type="InParanoid" id="A0A3M0CRX2"/>
<dbReference type="InterPro" id="IPR045010">
    <property type="entry name" value="MDR_fam"/>
</dbReference>
<dbReference type="SUPFAM" id="SSF51735">
    <property type="entry name" value="NAD(P)-binding Rossmann-fold domains"/>
    <property type="match status" value="1"/>
</dbReference>
<dbReference type="PANTHER" id="PTHR43205">
    <property type="entry name" value="PROSTAGLANDIN REDUCTASE"/>
    <property type="match status" value="1"/>
</dbReference>
<evidence type="ECO:0000313" key="4">
    <source>
        <dbReference type="Proteomes" id="UP000271227"/>
    </source>
</evidence>
<gene>
    <name evidence="3" type="ORF">BXY39_0751</name>
</gene>
<keyword evidence="4" id="KW-1185">Reference proteome</keyword>
<evidence type="ECO:0000259" key="2">
    <source>
        <dbReference type="SMART" id="SM00829"/>
    </source>
</evidence>
<keyword evidence="1" id="KW-0560">Oxidoreductase</keyword>
<evidence type="ECO:0000313" key="3">
    <source>
        <dbReference type="EMBL" id="RMB12258.1"/>
    </source>
</evidence>
<protein>
    <recommendedName>
        <fullName evidence="2">Enoyl reductase (ER) domain-containing protein</fullName>
    </recommendedName>
</protein>
<dbReference type="SUPFAM" id="SSF50129">
    <property type="entry name" value="GroES-like"/>
    <property type="match status" value="1"/>
</dbReference>
<dbReference type="InterPro" id="IPR013149">
    <property type="entry name" value="ADH-like_C"/>
</dbReference>
<dbReference type="InterPro" id="IPR020843">
    <property type="entry name" value="ER"/>
</dbReference>